<evidence type="ECO:0000256" key="1">
    <source>
        <dbReference type="ARBA" id="ARBA00008761"/>
    </source>
</evidence>
<evidence type="ECO:0000313" key="8">
    <source>
        <dbReference type="EMBL" id="MYD89211.1"/>
    </source>
</evidence>
<sequence length="458" mass="51605">MPKSATSHLKGLAKSHRIALFPTDRQATLMMEHAGWARVAANWARDEFRRAWFTGEGEPNEWLSDMDLRKRFNAVKREAFPWSRKLSQYVAKNAIIHMGRGLDAWGEYCQARKQGRPHRKTGFPPVRKRHRKLAFTPSNGRNSIQVNGCSVHLPRIGRVRMREELRFEGDIMGVTVSKKGGRWYASFTVDTCEPAPDTRPGPDIGIDMGVKTLATVWDGEEWEEIANPKALARALKSLRCLDKAIARSLHTHGKHNPSQRRDDLYAQRNRLHFDIANLRADHHHKATTQIAKRGGTVKVETLNVDGMKRNRRLARAISDAGMAEFVRQLEYKCGWYGTAFEKVDRWYPSSKTCSACSACSACGAVKQSLLLSERTYRCNRCGFECDRDENAARNLQAYTGHKEPARTLNALPLPAARSAGGEMDVETCRTHRREACARSVKRLPDNPSAMPTGNGGQV</sequence>
<dbReference type="NCBIfam" id="TIGR01766">
    <property type="entry name" value="IS200/IS605 family accessory protein TnpB-like domain"/>
    <property type="match status" value="1"/>
</dbReference>
<comment type="caution">
    <text evidence="8">The sequence shown here is derived from an EMBL/GenBank/DDBJ whole genome shotgun (WGS) entry which is preliminary data.</text>
</comment>
<dbReference type="AlphaFoldDB" id="A0A6B1DQ02"/>
<name>A0A6B1DQ02_9CHLR</name>
<dbReference type="NCBIfam" id="NF040570">
    <property type="entry name" value="guided_TnpB"/>
    <property type="match status" value="1"/>
</dbReference>
<dbReference type="Pfam" id="PF01385">
    <property type="entry name" value="OrfB_IS605"/>
    <property type="match status" value="1"/>
</dbReference>
<keyword evidence="4" id="KW-0233">DNA recombination</keyword>
<protein>
    <submittedName>
        <fullName evidence="8">IS200/IS605 family element transposase accessory protein TnpB</fullName>
    </submittedName>
</protein>
<evidence type="ECO:0000256" key="2">
    <source>
        <dbReference type="ARBA" id="ARBA00022578"/>
    </source>
</evidence>
<accession>A0A6B1DQ02</accession>
<proteinExistence type="inferred from homology"/>
<organism evidence="8">
    <name type="scientific">Caldilineaceae bacterium SB0662_bin_9</name>
    <dbReference type="NCBI Taxonomy" id="2605258"/>
    <lineage>
        <taxon>Bacteria</taxon>
        <taxon>Bacillati</taxon>
        <taxon>Chloroflexota</taxon>
        <taxon>Caldilineae</taxon>
        <taxon>Caldilineales</taxon>
        <taxon>Caldilineaceae</taxon>
    </lineage>
</organism>
<dbReference type="EMBL" id="VXPY01000013">
    <property type="protein sequence ID" value="MYD89211.1"/>
    <property type="molecule type" value="Genomic_DNA"/>
</dbReference>
<evidence type="ECO:0000256" key="4">
    <source>
        <dbReference type="ARBA" id="ARBA00023172"/>
    </source>
</evidence>
<reference evidence="8" key="1">
    <citation type="submission" date="2019-09" db="EMBL/GenBank/DDBJ databases">
        <title>Characterisation of the sponge microbiome using genome-centric metagenomics.</title>
        <authorList>
            <person name="Engelberts J.P."/>
            <person name="Robbins S.J."/>
            <person name="De Goeij J.M."/>
            <person name="Aranda M."/>
            <person name="Bell S.C."/>
            <person name="Webster N.S."/>
        </authorList>
    </citation>
    <scope>NUCLEOTIDE SEQUENCE</scope>
    <source>
        <strain evidence="8">SB0662_bin_9</strain>
    </source>
</reference>
<feature type="domain" description="Probable transposase IS891/IS1136/IS1341" evidence="6">
    <location>
        <begin position="187"/>
        <end position="310"/>
    </location>
</feature>
<feature type="region of interest" description="Disordered" evidence="5">
    <location>
        <begin position="439"/>
        <end position="458"/>
    </location>
</feature>
<dbReference type="GO" id="GO:0032196">
    <property type="term" value="P:transposition"/>
    <property type="evidence" value="ECO:0007669"/>
    <property type="project" value="UniProtKB-KW"/>
</dbReference>
<dbReference type="Pfam" id="PF07282">
    <property type="entry name" value="Cas12f1-like_TNB"/>
    <property type="match status" value="1"/>
</dbReference>
<evidence type="ECO:0000256" key="3">
    <source>
        <dbReference type="ARBA" id="ARBA00023125"/>
    </source>
</evidence>
<comment type="similarity">
    <text evidence="1">In the C-terminal section; belongs to the transposase 35 family.</text>
</comment>
<evidence type="ECO:0000259" key="7">
    <source>
        <dbReference type="Pfam" id="PF07282"/>
    </source>
</evidence>
<dbReference type="GO" id="GO:0003677">
    <property type="term" value="F:DNA binding"/>
    <property type="evidence" value="ECO:0007669"/>
    <property type="project" value="UniProtKB-KW"/>
</dbReference>
<dbReference type="GO" id="GO:0006310">
    <property type="term" value="P:DNA recombination"/>
    <property type="evidence" value="ECO:0007669"/>
    <property type="project" value="UniProtKB-KW"/>
</dbReference>
<feature type="domain" description="Cas12f1-like TNB" evidence="7">
    <location>
        <begin position="324"/>
        <end position="395"/>
    </location>
</feature>
<evidence type="ECO:0000259" key="6">
    <source>
        <dbReference type="Pfam" id="PF01385"/>
    </source>
</evidence>
<dbReference type="InterPro" id="IPR010095">
    <property type="entry name" value="Cas12f1-like_TNB"/>
</dbReference>
<keyword evidence="2" id="KW-0815">Transposition</keyword>
<gene>
    <name evidence="8" type="ORF">F4Y08_02565</name>
</gene>
<keyword evidence="3" id="KW-0238">DNA-binding</keyword>
<dbReference type="InterPro" id="IPR001959">
    <property type="entry name" value="Transposase"/>
</dbReference>
<evidence type="ECO:0000256" key="5">
    <source>
        <dbReference type="SAM" id="MobiDB-lite"/>
    </source>
</evidence>